<feature type="signal peptide" evidence="2">
    <location>
        <begin position="1"/>
        <end position="30"/>
    </location>
</feature>
<name>A0A328CDM5_9DELT</name>
<evidence type="ECO:0000313" key="3">
    <source>
        <dbReference type="EMBL" id="RAL24803.1"/>
    </source>
</evidence>
<organism evidence="3 4">
    <name type="scientific">Lujinxingia litoralis</name>
    <dbReference type="NCBI Taxonomy" id="2211119"/>
    <lineage>
        <taxon>Bacteria</taxon>
        <taxon>Deltaproteobacteria</taxon>
        <taxon>Bradymonadales</taxon>
        <taxon>Lujinxingiaceae</taxon>
        <taxon>Lujinxingia</taxon>
    </lineage>
</organism>
<dbReference type="AlphaFoldDB" id="A0A328CDM5"/>
<reference evidence="3 4" key="1">
    <citation type="submission" date="2018-05" db="EMBL/GenBank/DDBJ databases">
        <title>Lujinxingia marina gen. nov. sp. nov., a new facultative anaerobic member of the class Deltaproteobacteria, and proposal of Lujinxingaceae fam. nov.</title>
        <authorList>
            <person name="Li C.-M."/>
        </authorList>
    </citation>
    <scope>NUCLEOTIDE SEQUENCE [LARGE SCALE GENOMIC DNA]</scope>
    <source>
        <strain evidence="3 4">B210</strain>
    </source>
</reference>
<feature type="compositionally biased region" description="Basic and acidic residues" evidence="1">
    <location>
        <begin position="270"/>
        <end position="283"/>
    </location>
</feature>
<dbReference type="EMBL" id="QHKO01000001">
    <property type="protein sequence ID" value="RAL24803.1"/>
    <property type="molecule type" value="Genomic_DNA"/>
</dbReference>
<comment type="caution">
    <text evidence="3">The sequence shown here is derived from an EMBL/GenBank/DDBJ whole genome shotgun (WGS) entry which is preliminary data.</text>
</comment>
<keyword evidence="2" id="KW-0732">Signal</keyword>
<gene>
    <name evidence="3" type="ORF">DL240_00915</name>
</gene>
<evidence type="ECO:0000313" key="4">
    <source>
        <dbReference type="Proteomes" id="UP000249169"/>
    </source>
</evidence>
<feature type="region of interest" description="Disordered" evidence="1">
    <location>
        <begin position="241"/>
        <end position="283"/>
    </location>
</feature>
<evidence type="ECO:0000256" key="2">
    <source>
        <dbReference type="SAM" id="SignalP"/>
    </source>
</evidence>
<dbReference type="PROSITE" id="PS51257">
    <property type="entry name" value="PROKAR_LIPOPROTEIN"/>
    <property type="match status" value="1"/>
</dbReference>
<keyword evidence="4" id="KW-1185">Reference proteome</keyword>
<feature type="chain" id="PRO_5016238414" description="Carboxypeptidase regulatory-like domain-containing protein" evidence="2">
    <location>
        <begin position="31"/>
        <end position="283"/>
    </location>
</feature>
<accession>A0A328CDM5</accession>
<proteinExistence type="predicted"/>
<dbReference type="OrthoDB" id="5500219at2"/>
<feature type="compositionally biased region" description="Basic residues" evidence="1">
    <location>
        <begin position="245"/>
        <end position="269"/>
    </location>
</feature>
<dbReference type="Proteomes" id="UP000249169">
    <property type="component" value="Unassembled WGS sequence"/>
</dbReference>
<dbReference type="RefSeq" id="WP_111727975.1">
    <property type="nucleotide sequence ID" value="NZ_QHKO01000001.1"/>
</dbReference>
<evidence type="ECO:0000256" key="1">
    <source>
        <dbReference type="SAM" id="MobiDB-lite"/>
    </source>
</evidence>
<evidence type="ECO:0008006" key="5">
    <source>
        <dbReference type="Google" id="ProtNLM"/>
    </source>
</evidence>
<protein>
    <recommendedName>
        <fullName evidence="5">Carboxypeptidase regulatory-like domain-containing protein</fullName>
    </recommendedName>
</protein>
<sequence>MVPSMFRPSLPLRHTLTGTLLLSLALSLVACESEPQGPPPPPPEFNFPVDVQVTDGAGQPVHSVAVELDGQVVGFTGADGTFKATLVEKPNTNVTLKVSAPEGYRVADGGEITEALRVTEVIGGQYSGLPLTLKPKVVSLRHTFMGWVQTSCDERMREGSCEGLPVLVDGQEVARTDFTGAAQFSFEGIPGQSAKVSIRTPEYDPNDDDSALFEPRNPEFELALGYTATIFRIDQNFVDPAAKRAAPKRRTTRRTSSRRATRKTTKKKPAKQEEKENHIISIW</sequence>